<dbReference type="Proteomes" id="UP000318626">
    <property type="component" value="Chromosome"/>
</dbReference>
<evidence type="ECO:0000313" key="2">
    <source>
        <dbReference type="EMBL" id="QDU74855.1"/>
    </source>
</evidence>
<accession>A0A518C6K1</accession>
<gene>
    <name evidence="2" type="ORF">Pan97_18730</name>
</gene>
<dbReference type="Gene3D" id="2.60.40.10">
    <property type="entry name" value="Immunoglobulins"/>
    <property type="match status" value="1"/>
</dbReference>
<keyword evidence="1" id="KW-0732">Signal</keyword>
<proteinExistence type="predicted"/>
<dbReference type="InterPro" id="IPR008964">
    <property type="entry name" value="Invasin/intimin_cell_adhesion"/>
</dbReference>
<dbReference type="RefSeq" id="WP_144971792.1">
    <property type="nucleotide sequence ID" value="NZ_CP036289.1"/>
</dbReference>
<dbReference type="EMBL" id="CP036289">
    <property type="protein sequence ID" value="QDU74855.1"/>
    <property type="molecule type" value="Genomic_DNA"/>
</dbReference>
<dbReference type="KEGG" id="bvo:Pan97_18730"/>
<dbReference type="PROSITE" id="PS51257">
    <property type="entry name" value="PROKAR_LIPOPROTEIN"/>
    <property type="match status" value="1"/>
</dbReference>
<dbReference type="SUPFAM" id="SSF49373">
    <property type="entry name" value="Invasin/intimin cell-adhesion fragments"/>
    <property type="match status" value="1"/>
</dbReference>
<sequence length="154" mass="16185" precursor="true">MRLAMPLLCCLCVIGLIGCLTGCGESTPSLNPGVDVYKTQVKVVQDGQPVEGAKVAFSAKGQQRGASGITNADGIAQLTTFDLNDGAVAGEHMVKISKEEVQVLKEADPDDPLSVGQTKVVQHLPVKYSRFNTSGLSATVTSTEAGNTFEFEIK</sequence>
<reference evidence="3" key="1">
    <citation type="submission" date="2019-02" db="EMBL/GenBank/DDBJ databases">
        <title>Deep-cultivation of Planctomycetes and their phenomic and genomic characterization uncovers novel biology.</title>
        <authorList>
            <person name="Wiegand S."/>
            <person name="Jogler M."/>
            <person name="Boedeker C."/>
            <person name="Pinto D."/>
            <person name="Vollmers J."/>
            <person name="Rivas-Marin E."/>
            <person name="Kohn T."/>
            <person name="Peeters S.H."/>
            <person name="Heuer A."/>
            <person name="Rast P."/>
            <person name="Oberbeckmann S."/>
            <person name="Bunk B."/>
            <person name="Jeske O."/>
            <person name="Meyerdierks A."/>
            <person name="Storesund J.E."/>
            <person name="Kallscheuer N."/>
            <person name="Luecker S."/>
            <person name="Lage O.M."/>
            <person name="Pohl T."/>
            <person name="Merkel B.J."/>
            <person name="Hornburger P."/>
            <person name="Mueller R.-W."/>
            <person name="Bruemmer F."/>
            <person name="Labrenz M."/>
            <person name="Spormann A.M."/>
            <person name="Op den Camp H."/>
            <person name="Overmann J."/>
            <person name="Amann R."/>
            <person name="Jetten M.S.M."/>
            <person name="Mascher T."/>
            <person name="Medema M.H."/>
            <person name="Devos D.P."/>
            <person name="Kaster A.-K."/>
            <person name="Ovreas L."/>
            <person name="Rohde M."/>
            <person name="Galperin M.Y."/>
            <person name="Jogler C."/>
        </authorList>
    </citation>
    <scope>NUCLEOTIDE SEQUENCE [LARGE SCALE GENOMIC DNA]</scope>
    <source>
        <strain evidence="3">Pan97</strain>
    </source>
</reference>
<evidence type="ECO:0000256" key="1">
    <source>
        <dbReference type="SAM" id="SignalP"/>
    </source>
</evidence>
<dbReference type="OrthoDB" id="291487at2"/>
<feature type="chain" id="PRO_5022080681" description="Carboxypeptidase regulatory-like domain-containing protein" evidence="1">
    <location>
        <begin position="23"/>
        <end position="154"/>
    </location>
</feature>
<keyword evidence="3" id="KW-1185">Reference proteome</keyword>
<evidence type="ECO:0008006" key="4">
    <source>
        <dbReference type="Google" id="ProtNLM"/>
    </source>
</evidence>
<protein>
    <recommendedName>
        <fullName evidence="4">Carboxypeptidase regulatory-like domain-containing protein</fullName>
    </recommendedName>
</protein>
<organism evidence="2 3">
    <name type="scientific">Bremerella volcania</name>
    <dbReference type="NCBI Taxonomy" id="2527984"/>
    <lineage>
        <taxon>Bacteria</taxon>
        <taxon>Pseudomonadati</taxon>
        <taxon>Planctomycetota</taxon>
        <taxon>Planctomycetia</taxon>
        <taxon>Pirellulales</taxon>
        <taxon>Pirellulaceae</taxon>
        <taxon>Bremerella</taxon>
    </lineage>
</organism>
<name>A0A518C6K1_9BACT</name>
<feature type="signal peptide" evidence="1">
    <location>
        <begin position="1"/>
        <end position="22"/>
    </location>
</feature>
<dbReference type="AlphaFoldDB" id="A0A518C6K1"/>
<evidence type="ECO:0000313" key="3">
    <source>
        <dbReference type="Proteomes" id="UP000318626"/>
    </source>
</evidence>
<dbReference type="InterPro" id="IPR013783">
    <property type="entry name" value="Ig-like_fold"/>
</dbReference>